<feature type="transmembrane region" description="Helical" evidence="5">
    <location>
        <begin position="251"/>
        <end position="276"/>
    </location>
</feature>
<dbReference type="InterPro" id="IPR035965">
    <property type="entry name" value="PAS-like_dom_sf"/>
</dbReference>
<dbReference type="Proteomes" id="UP000606193">
    <property type="component" value="Unassembled WGS sequence"/>
</dbReference>
<evidence type="ECO:0000256" key="3">
    <source>
        <dbReference type="ARBA" id="ARBA00022989"/>
    </source>
</evidence>
<dbReference type="PANTHER" id="PTHR45138:SF9">
    <property type="entry name" value="DIGUANYLATE CYCLASE DGCM-RELATED"/>
    <property type="match status" value="1"/>
</dbReference>
<accession>A0ABR7MZQ5</accession>
<gene>
    <name evidence="8" type="ORF">H8704_02850</name>
</gene>
<reference evidence="8 9" key="1">
    <citation type="submission" date="2020-08" db="EMBL/GenBank/DDBJ databases">
        <title>Genome public.</title>
        <authorList>
            <person name="Liu C."/>
            <person name="Sun Q."/>
        </authorList>
    </citation>
    <scope>NUCLEOTIDE SEQUENCE [LARGE SCALE GENOMIC DNA]</scope>
    <source>
        <strain evidence="8 9">NSJ-37</strain>
    </source>
</reference>
<dbReference type="Pfam" id="PF00990">
    <property type="entry name" value="GGDEF"/>
    <property type="match status" value="1"/>
</dbReference>
<dbReference type="InterPro" id="IPR043128">
    <property type="entry name" value="Rev_trsase/Diguanyl_cyclase"/>
</dbReference>
<dbReference type="InterPro" id="IPR029787">
    <property type="entry name" value="Nucleotide_cyclase"/>
</dbReference>
<evidence type="ECO:0000259" key="6">
    <source>
        <dbReference type="PROSITE" id="PS50839"/>
    </source>
</evidence>
<evidence type="ECO:0000256" key="4">
    <source>
        <dbReference type="ARBA" id="ARBA00023136"/>
    </source>
</evidence>
<dbReference type="Gene3D" id="3.30.70.270">
    <property type="match status" value="1"/>
</dbReference>
<dbReference type="RefSeq" id="WP_249297239.1">
    <property type="nucleotide sequence ID" value="NZ_JACRSX010000002.1"/>
</dbReference>
<dbReference type="SMART" id="SM01079">
    <property type="entry name" value="CHASE"/>
    <property type="match status" value="1"/>
</dbReference>
<comment type="caution">
    <text evidence="8">The sequence shown here is derived from an EMBL/GenBank/DDBJ whole genome shotgun (WGS) entry which is preliminary data.</text>
</comment>
<dbReference type="InterPro" id="IPR042240">
    <property type="entry name" value="CHASE_sf"/>
</dbReference>
<evidence type="ECO:0000256" key="2">
    <source>
        <dbReference type="ARBA" id="ARBA00022692"/>
    </source>
</evidence>
<feature type="domain" description="GGDEF" evidence="7">
    <location>
        <begin position="315"/>
        <end position="446"/>
    </location>
</feature>
<keyword evidence="4 5" id="KW-0472">Membrane</keyword>
<evidence type="ECO:0000256" key="5">
    <source>
        <dbReference type="SAM" id="Phobius"/>
    </source>
</evidence>
<proteinExistence type="predicted"/>
<dbReference type="InterPro" id="IPR050469">
    <property type="entry name" value="Diguanylate_Cyclase"/>
</dbReference>
<evidence type="ECO:0000259" key="7">
    <source>
        <dbReference type="PROSITE" id="PS50887"/>
    </source>
</evidence>
<dbReference type="PROSITE" id="PS50839">
    <property type="entry name" value="CHASE"/>
    <property type="match status" value="1"/>
</dbReference>
<dbReference type="EMBL" id="JACRSX010000002">
    <property type="protein sequence ID" value="MBC8561575.1"/>
    <property type="molecule type" value="Genomic_DNA"/>
</dbReference>
<keyword evidence="9" id="KW-1185">Reference proteome</keyword>
<feature type="transmembrane region" description="Helical" evidence="5">
    <location>
        <begin position="6"/>
        <end position="26"/>
    </location>
</feature>
<evidence type="ECO:0000313" key="8">
    <source>
        <dbReference type="EMBL" id="MBC8561575.1"/>
    </source>
</evidence>
<dbReference type="Gene3D" id="3.30.450.20">
    <property type="entry name" value="PAS domain"/>
    <property type="match status" value="1"/>
</dbReference>
<dbReference type="PROSITE" id="PS50887">
    <property type="entry name" value="GGDEF"/>
    <property type="match status" value="1"/>
</dbReference>
<name>A0ABR7MZQ5_9FIRM</name>
<comment type="subcellular location">
    <subcellularLocation>
        <location evidence="1">Membrane</location>
    </subcellularLocation>
</comment>
<dbReference type="NCBIfam" id="TIGR00254">
    <property type="entry name" value="GGDEF"/>
    <property type="match status" value="1"/>
</dbReference>
<dbReference type="SUPFAM" id="SSF55785">
    <property type="entry name" value="PYP-like sensor domain (PAS domain)"/>
    <property type="match status" value="1"/>
</dbReference>
<dbReference type="CDD" id="cd01949">
    <property type="entry name" value="GGDEF"/>
    <property type="match status" value="1"/>
</dbReference>
<dbReference type="InterPro" id="IPR000160">
    <property type="entry name" value="GGDEF_dom"/>
</dbReference>
<organism evidence="8 9">
    <name type="scientific">Jutongia huaianensis</name>
    <dbReference type="NCBI Taxonomy" id="2763668"/>
    <lineage>
        <taxon>Bacteria</taxon>
        <taxon>Bacillati</taxon>
        <taxon>Bacillota</taxon>
        <taxon>Clostridia</taxon>
        <taxon>Lachnospirales</taxon>
        <taxon>Lachnospiraceae</taxon>
        <taxon>Jutongia</taxon>
    </lineage>
</organism>
<feature type="domain" description="CHASE" evidence="6">
    <location>
        <begin position="99"/>
        <end position="193"/>
    </location>
</feature>
<sequence>MKENKIKWILPFLVFIIGMGILVGTVDHLKANAKKQNREMAGLNAMTYAERVKKDMTKGIGVTDTLKQILVSEHGKISRFSQVAENMMTNSIQSIQLAPEGIVTEIYPEKGNEAGKIDLIHDKDRGEVSRYARDNGVFTMQGPFELKQGGRGIAVRNPVYLENDDGEEVFWGFTIVIIRVPDIFADTVKALSDFGYDYRLSKNVSRREETYEVISRSKGKLTDPVSYVFEMAGDRWKLEVMPRQGWFGSRSLYMVSLGGLLIVVLLTGLTGALLVFDEHRRRFKRLAVTDALTGIYNRHGFDEKVEQYLKQHPEKPCVGVQFDIDDFKLINDMYGHASGNRALQILAQKMQQYFGEKAVVGRNGGDEFCIFLPDCTCGKVKHWLEEFTKSKRAFCYDGEEKEFHISLGYAEYPLQGDDYDHLMRCADAALYEVKLRGKNGCMVYQKGFHSEVRTRLGFALTDVSENLPGAFIIYRADKTEDEILFANREMIRLTGCQSMDELLEYTQSSFRNLIREDEQETVEHNIWEQIESGHRNDYVHFHLKKEDGSLLEVLDHGRIVENGRYGKVFYVLIVDYMSMRKHFNV</sequence>
<keyword evidence="2 5" id="KW-0812">Transmembrane</keyword>
<dbReference type="Pfam" id="PF03924">
    <property type="entry name" value="CHASE"/>
    <property type="match status" value="1"/>
</dbReference>
<keyword evidence="3 5" id="KW-1133">Transmembrane helix</keyword>
<evidence type="ECO:0000256" key="1">
    <source>
        <dbReference type="ARBA" id="ARBA00004370"/>
    </source>
</evidence>
<dbReference type="InterPro" id="IPR006189">
    <property type="entry name" value="CHASE_dom"/>
</dbReference>
<evidence type="ECO:0000313" key="9">
    <source>
        <dbReference type="Proteomes" id="UP000606193"/>
    </source>
</evidence>
<dbReference type="NCBIfam" id="TIGR00229">
    <property type="entry name" value="sensory_box"/>
    <property type="match status" value="1"/>
</dbReference>
<dbReference type="PANTHER" id="PTHR45138">
    <property type="entry name" value="REGULATORY COMPONENTS OF SENSORY TRANSDUCTION SYSTEM"/>
    <property type="match status" value="1"/>
</dbReference>
<protein>
    <submittedName>
        <fullName evidence="8">Diguanylate cyclase</fullName>
    </submittedName>
</protein>
<dbReference type="SMART" id="SM00267">
    <property type="entry name" value="GGDEF"/>
    <property type="match status" value="1"/>
</dbReference>
<dbReference type="InterPro" id="IPR000014">
    <property type="entry name" value="PAS"/>
</dbReference>
<dbReference type="Gene3D" id="3.30.450.350">
    <property type="entry name" value="CHASE domain"/>
    <property type="match status" value="1"/>
</dbReference>
<dbReference type="SUPFAM" id="SSF55073">
    <property type="entry name" value="Nucleotide cyclase"/>
    <property type="match status" value="1"/>
</dbReference>